<dbReference type="EMBL" id="CYYV01000004">
    <property type="protein sequence ID" value="CUN93979.1"/>
    <property type="molecule type" value="Genomic_DNA"/>
</dbReference>
<dbReference type="RefSeq" id="WP_055226751.1">
    <property type="nucleotide sequence ID" value="NZ_CYYV01000004.1"/>
</dbReference>
<sequence length="93" mass="10386">MQIVEYTEAVDLTMHGMHDDIYVMQPMAISGMTMQEVRAAAEAGAVFAVMKQPQTKAEEKPEKEPEQKAEAKPTPPRKALLDRAGRGSWTLER</sequence>
<reference evidence="2 3" key="1">
    <citation type="submission" date="2015-09" db="EMBL/GenBank/DDBJ databases">
        <authorList>
            <consortium name="Pathogen Informatics"/>
        </authorList>
    </citation>
    <scope>NUCLEOTIDE SEQUENCE [LARGE SCALE GENOMIC DNA]</scope>
    <source>
        <strain evidence="2 3">2789STDY5608849</strain>
    </source>
</reference>
<protein>
    <submittedName>
        <fullName evidence="2">Uncharacterized protein</fullName>
    </submittedName>
</protein>
<feature type="compositionally biased region" description="Basic and acidic residues" evidence="1">
    <location>
        <begin position="79"/>
        <end position="93"/>
    </location>
</feature>
<evidence type="ECO:0000256" key="1">
    <source>
        <dbReference type="SAM" id="MobiDB-lite"/>
    </source>
</evidence>
<organism evidence="2 3">
    <name type="scientific">Fusicatenibacter saccharivorans</name>
    <dbReference type="NCBI Taxonomy" id="1150298"/>
    <lineage>
        <taxon>Bacteria</taxon>
        <taxon>Bacillati</taxon>
        <taxon>Bacillota</taxon>
        <taxon>Clostridia</taxon>
        <taxon>Lachnospirales</taxon>
        <taxon>Lachnospiraceae</taxon>
        <taxon>Fusicatenibacter</taxon>
    </lineage>
</organism>
<feature type="region of interest" description="Disordered" evidence="1">
    <location>
        <begin position="52"/>
        <end position="93"/>
    </location>
</feature>
<dbReference type="Proteomes" id="UP000095706">
    <property type="component" value="Unassembled WGS sequence"/>
</dbReference>
<evidence type="ECO:0000313" key="2">
    <source>
        <dbReference type="EMBL" id="CUN93979.1"/>
    </source>
</evidence>
<evidence type="ECO:0000313" key="3">
    <source>
        <dbReference type="Proteomes" id="UP000095706"/>
    </source>
</evidence>
<gene>
    <name evidence="2" type="ORF">ERS852406_00961</name>
</gene>
<feature type="compositionally biased region" description="Basic and acidic residues" evidence="1">
    <location>
        <begin position="56"/>
        <end position="71"/>
    </location>
</feature>
<accession>A0A174B174</accession>
<name>A0A174B174_9FIRM</name>
<proteinExistence type="predicted"/>
<dbReference type="AlphaFoldDB" id="A0A174B174"/>